<sequence length="221" mass="24730">MKEIEENIRSVRASLPPAVELVAVSKTHPVEAIREAYRAGQRVFGENKVQEMCAKQPELPGDVRWHLIGHLQSNKVKYIVPFVEMIQSVDSAELLAKIDAAAGKVGRRIDCLLEVRIACEETKYGLEPEAALALALSEQTRHLEHVRVRGLMGMASNTPDREQVRREFSSLKALWDRLREQDPTMDVLSMGMSGDYPIAVECGSTMVRVGSRIFGARNYDV</sequence>
<dbReference type="PIRSF" id="PIRSF004848">
    <property type="entry name" value="YBL036c_PLPDEIII"/>
    <property type="match status" value="1"/>
</dbReference>
<dbReference type="Gene3D" id="3.20.20.10">
    <property type="entry name" value="Alanine racemase"/>
    <property type="match status" value="1"/>
</dbReference>
<dbReference type="NCBIfam" id="TIGR00044">
    <property type="entry name" value="YggS family pyridoxal phosphate-dependent enzyme"/>
    <property type="match status" value="1"/>
</dbReference>
<comment type="caution">
    <text evidence="6">The sequence shown here is derived from an EMBL/GenBank/DDBJ whole genome shotgun (WGS) entry which is preliminary data.</text>
</comment>
<keyword evidence="1 2" id="KW-0663">Pyridoxal phosphate</keyword>
<dbReference type="Proteomes" id="UP000824161">
    <property type="component" value="Unassembled WGS sequence"/>
</dbReference>
<feature type="modified residue" description="N6-(pyridoxal phosphate)lysine" evidence="2 3">
    <location>
        <position position="26"/>
    </location>
</feature>
<evidence type="ECO:0000256" key="3">
    <source>
        <dbReference type="PIRSR" id="PIRSR004848-1"/>
    </source>
</evidence>
<dbReference type="Pfam" id="PF01168">
    <property type="entry name" value="Ala_racemase_N"/>
    <property type="match status" value="1"/>
</dbReference>
<dbReference type="PANTHER" id="PTHR10146">
    <property type="entry name" value="PROLINE SYNTHETASE CO-TRANSCRIBED BACTERIAL HOMOLOG PROTEIN"/>
    <property type="match status" value="1"/>
</dbReference>
<name>A0A9D1KS34_9FLAO</name>
<evidence type="ECO:0000259" key="5">
    <source>
        <dbReference type="Pfam" id="PF01168"/>
    </source>
</evidence>
<evidence type="ECO:0000256" key="1">
    <source>
        <dbReference type="ARBA" id="ARBA00022898"/>
    </source>
</evidence>
<reference evidence="6" key="1">
    <citation type="submission" date="2020-10" db="EMBL/GenBank/DDBJ databases">
        <authorList>
            <person name="Gilroy R."/>
        </authorList>
    </citation>
    <scope>NUCLEOTIDE SEQUENCE</scope>
    <source>
        <strain evidence="6">1383</strain>
    </source>
</reference>
<dbReference type="GO" id="GO:0030170">
    <property type="term" value="F:pyridoxal phosphate binding"/>
    <property type="evidence" value="ECO:0007669"/>
    <property type="project" value="UniProtKB-UniRule"/>
</dbReference>
<accession>A0A9D1KS34</accession>
<evidence type="ECO:0000313" key="6">
    <source>
        <dbReference type="EMBL" id="HIT97431.1"/>
    </source>
</evidence>
<dbReference type="InterPro" id="IPR029066">
    <property type="entry name" value="PLP-binding_barrel"/>
</dbReference>
<comment type="similarity">
    <text evidence="2 4">Belongs to the pyridoxal phosphate-binding protein YggS/PROSC family.</text>
</comment>
<reference evidence="6" key="2">
    <citation type="journal article" date="2021" name="PeerJ">
        <title>Extensive microbial diversity within the chicken gut microbiome revealed by metagenomics and culture.</title>
        <authorList>
            <person name="Gilroy R."/>
            <person name="Ravi A."/>
            <person name="Getino M."/>
            <person name="Pursley I."/>
            <person name="Horton D.L."/>
            <person name="Alikhan N.F."/>
            <person name="Baker D."/>
            <person name="Gharbi K."/>
            <person name="Hall N."/>
            <person name="Watson M."/>
            <person name="Adriaenssens E.M."/>
            <person name="Foster-Nyarko E."/>
            <person name="Jarju S."/>
            <person name="Secka A."/>
            <person name="Antonio M."/>
            <person name="Oren A."/>
            <person name="Chaudhuri R.R."/>
            <person name="La Ragione R."/>
            <person name="Hildebrand F."/>
            <person name="Pallen M.J."/>
        </authorList>
    </citation>
    <scope>NUCLEOTIDE SEQUENCE</scope>
    <source>
        <strain evidence="6">1383</strain>
    </source>
</reference>
<evidence type="ECO:0000256" key="2">
    <source>
        <dbReference type="HAMAP-Rule" id="MF_02087"/>
    </source>
</evidence>
<dbReference type="SUPFAM" id="SSF51419">
    <property type="entry name" value="PLP-binding barrel"/>
    <property type="match status" value="1"/>
</dbReference>
<dbReference type="AlphaFoldDB" id="A0A9D1KS34"/>
<evidence type="ECO:0000313" key="7">
    <source>
        <dbReference type="Proteomes" id="UP000824161"/>
    </source>
</evidence>
<comment type="function">
    <text evidence="2">Pyridoxal 5'-phosphate (PLP)-binding protein, which is involved in PLP homeostasis.</text>
</comment>
<comment type="cofactor">
    <cofactor evidence="3">
        <name>pyridoxal 5'-phosphate</name>
        <dbReference type="ChEBI" id="CHEBI:597326"/>
    </cofactor>
</comment>
<dbReference type="InterPro" id="IPR011078">
    <property type="entry name" value="PyrdxlP_homeostasis"/>
</dbReference>
<dbReference type="HAMAP" id="MF_02087">
    <property type="entry name" value="PLP_homeostasis"/>
    <property type="match status" value="1"/>
</dbReference>
<dbReference type="EMBL" id="DVLY01000027">
    <property type="protein sequence ID" value="HIT97431.1"/>
    <property type="molecule type" value="Genomic_DNA"/>
</dbReference>
<dbReference type="CDD" id="cd00635">
    <property type="entry name" value="PLPDE_III_YBL036c_like"/>
    <property type="match status" value="1"/>
</dbReference>
<dbReference type="InterPro" id="IPR001608">
    <property type="entry name" value="Ala_racemase_N"/>
</dbReference>
<evidence type="ECO:0000256" key="4">
    <source>
        <dbReference type="RuleBase" id="RU004514"/>
    </source>
</evidence>
<proteinExistence type="inferred from homology"/>
<feature type="domain" description="Alanine racemase N-terminal" evidence="5">
    <location>
        <begin position="3"/>
        <end position="217"/>
    </location>
</feature>
<protein>
    <recommendedName>
        <fullName evidence="2">Pyridoxal phosphate homeostasis protein</fullName>
        <shortName evidence="2">PLP homeostasis protein</shortName>
    </recommendedName>
</protein>
<dbReference type="PANTHER" id="PTHR10146:SF14">
    <property type="entry name" value="PYRIDOXAL PHOSPHATE HOMEOSTASIS PROTEIN"/>
    <property type="match status" value="1"/>
</dbReference>
<organism evidence="6 7">
    <name type="scientific">Candidatus Merdimorpha stercoravium</name>
    <dbReference type="NCBI Taxonomy" id="2840863"/>
    <lineage>
        <taxon>Bacteria</taxon>
        <taxon>Pseudomonadati</taxon>
        <taxon>Bacteroidota</taxon>
        <taxon>Flavobacteriia</taxon>
        <taxon>Flavobacteriales</taxon>
        <taxon>Candidatus Merdimorpha</taxon>
    </lineage>
</organism>
<dbReference type="FunFam" id="3.20.20.10:FF:000018">
    <property type="entry name" value="Pyridoxal phosphate homeostasis protein"/>
    <property type="match status" value="1"/>
</dbReference>
<gene>
    <name evidence="6" type="ORF">IAC44_01180</name>
</gene>